<dbReference type="AlphaFoldDB" id="A0A915LMJ7"/>
<name>A0A915LMJ7_MELJA</name>
<sequence length="81" mass="8843">VKFDTKIAAGKAIAEMNNGEFLGQTGAAPKEVPGIFNPATAGVNPSTVAAVNSAQMQQYWQYYQQCQQNPQWASYFQGQQK</sequence>
<protein>
    <submittedName>
        <fullName evidence="2">Uncharacterized protein</fullName>
    </submittedName>
</protein>
<evidence type="ECO:0000313" key="2">
    <source>
        <dbReference type="WBParaSite" id="scaffold12934_cov234.g16604"/>
    </source>
</evidence>
<evidence type="ECO:0000313" key="1">
    <source>
        <dbReference type="Proteomes" id="UP000887561"/>
    </source>
</evidence>
<organism evidence="1 2">
    <name type="scientific">Meloidogyne javanica</name>
    <name type="common">Root-knot nematode worm</name>
    <dbReference type="NCBI Taxonomy" id="6303"/>
    <lineage>
        <taxon>Eukaryota</taxon>
        <taxon>Metazoa</taxon>
        <taxon>Ecdysozoa</taxon>
        <taxon>Nematoda</taxon>
        <taxon>Chromadorea</taxon>
        <taxon>Rhabditida</taxon>
        <taxon>Tylenchina</taxon>
        <taxon>Tylenchomorpha</taxon>
        <taxon>Tylenchoidea</taxon>
        <taxon>Meloidogynidae</taxon>
        <taxon>Meloidogyninae</taxon>
        <taxon>Meloidogyne</taxon>
        <taxon>Meloidogyne incognita group</taxon>
    </lineage>
</organism>
<keyword evidence="1" id="KW-1185">Reference proteome</keyword>
<proteinExistence type="predicted"/>
<dbReference type="Proteomes" id="UP000887561">
    <property type="component" value="Unplaced"/>
</dbReference>
<accession>A0A915LMJ7</accession>
<dbReference type="WBParaSite" id="scaffold12934_cov234.g16604">
    <property type="protein sequence ID" value="scaffold12934_cov234.g16604"/>
    <property type="gene ID" value="scaffold12934_cov234.g16604"/>
</dbReference>
<reference evidence="2" key="1">
    <citation type="submission" date="2022-11" db="UniProtKB">
        <authorList>
            <consortium name="WormBaseParasite"/>
        </authorList>
    </citation>
    <scope>IDENTIFICATION</scope>
</reference>